<name>A0ABX6QPV2_9HYPH</name>
<accession>A0ABX6QPV2</accession>
<dbReference type="EMBL" id="CP058350">
    <property type="protein sequence ID" value="QLF70180.1"/>
    <property type="molecule type" value="Genomic_DNA"/>
</dbReference>
<keyword evidence="2" id="KW-1185">Reference proteome</keyword>
<dbReference type="RefSeq" id="WP_138289639.1">
    <property type="nucleotide sequence ID" value="NZ_CP058350.1"/>
</dbReference>
<organism evidence="1 2">
    <name type="scientific">Peteryoungia desertarenae</name>
    <dbReference type="NCBI Taxonomy" id="1813451"/>
    <lineage>
        <taxon>Bacteria</taxon>
        <taxon>Pseudomonadati</taxon>
        <taxon>Pseudomonadota</taxon>
        <taxon>Alphaproteobacteria</taxon>
        <taxon>Hyphomicrobiales</taxon>
        <taxon>Rhizobiaceae</taxon>
        <taxon>Peteryoungia</taxon>
    </lineage>
</organism>
<evidence type="ECO:0000313" key="2">
    <source>
        <dbReference type="Proteomes" id="UP000308530"/>
    </source>
</evidence>
<evidence type="ECO:0000313" key="1">
    <source>
        <dbReference type="EMBL" id="QLF70180.1"/>
    </source>
</evidence>
<reference evidence="1 2" key="1">
    <citation type="submission" date="2020-06" db="EMBL/GenBank/DDBJ databases">
        <title>Genome sequence of Rhizobium sp strain ADMK78.</title>
        <authorList>
            <person name="Rahi P."/>
        </authorList>
    </citation>
    <scope>NUCLEOTIDE SEQUENCE [LARGE SCALE GENOMIC DNA]</scope>
    <source>
        <strain evidence="1 2">ADMK78</strain>
    </source>
</reference>
<protein>
    <submittedName>
        <fullName evidence="1">Uncharacterized protein</fullName>
    </submittedName>
</protein>
<dbReference type="Proteomes" id="UP000308530">
    <property type="component" value="Chromosome"/>
</dbReference>
<proteinExistence type="predicted"/>
<sequence>MTTIRTPPDWHDHDFRLQQISKFAGMPATTVDGWLATARAQGHAPGVMAGRFRWLSAYHVFAVALLAKLGATGFPITPTAIFSAFDFAASDAPGDYWTVADHDGAKVTVDAWLAFAAVKYWAERERARNDRNS</sequence>
<gene>
    <name evidence="1" type="ORF">FE840_011875</name>
</gene>